<dbReference type="Proteomes" id="UP001432322">
    <property type="component" value="Unassembled WGS sequence"/>
</dbReference>
<gene>
    <name evidence="6" type="ORF">PFISCL1PPCAC_12507</name>
</gene>
<dbReference type="GO" id="GO:0005634">
    <property type="term" value="C:nucleus"/>
    <property type="evidence" value="ECO:0007669"/>
    <property type="project" value="UniProtKB-SubCell"/>
</dbReference>
<dbReference type="PROSITE" id="PS50867">
    <property type="entry name" value="PRE_SET"/>
    <property type="match status" value="1"/>
</dbReference>
<dbReference type="SMART" id="SM00468">
    <property type="entry name" value="PreSET"/>
    <property type="match status" value="1"/>
</dbReference>
<sequence>FYYRAPCGRPFYRANELTDFLVLTRSELTIDLFTFSGGVDVTKFVVQDPKFRVLADLTRGSEGRPLPVFNDIDDENVPTFLYRSHRYGRTEMVDLSTINKNFCSGCDCRDDCRDWTKCACQRLTHRESVRGRGYLGPVTKEYINGFLPRKVVSGVYECNENCGCSRKRCFNRVVQNGIKVPMQMMKTKDKGWGIRTLCDISQGTFISCYQGAIMSDEMAENYGEGDEYYADIDFY</sequence>
<dbReference type="GO" id="GO:0046974">
    <property type="term" value="F:histone H3K9 methyltransferase activity"/>
    <property type="evidence" value="ECO:0007669"/>
    <property type="project" value="TreeGrafter"/>
</dbReference>
<keyword evidence="7" id="KW-1185">Reference proteome</keyword>
<organism evidence="6 7">
    <name type="scientific">Pristionchus fissidentatus</name>
    <dbReference type="NCBI Taxonomy" id="1538716"/>
    <lineage>
        <taxon>Eukaryota</taxon>
        <taxon>Metazoa</taxon>
        <taxon>Ecdysozoa</taxon>
        <taxon>Nematoda</taxon>
        <taxon>Chromadorea</taxon>
        <taxon>Rhabditida</taxon>
        <taxon>Rhabditina</taxon>
        <taxon>Diplogasteromorpha</taxon>
        <taxon>Diplogasteroidea</taxon>
        <taxon>Neodiplogasteridae</taxon>
        <taxon>Pristionchus</taxon>
    </lineage>
</organism>
<dbReference type="InterPro" id="IPR046341">
    <property type="entry name" value="SET_dom_sf"/>
</dbReference>
<dbReference type="SUPFAM" id="SSF82199">
    <property type="entry name" value="SET domain"/>
    <property type="match status" value="1"/>
</dbReference>
<keyword evidence="3" id="KW-0949">S-adenosyl-L-methionine</keyword>
<accession>A0AAV5VT64</accession>
<evidence type="ECO:0000313" key="7">
    <source>
        <dbReference type="Proteomes" id="UP001432322"/>
    </source>
</evidence>
<name>A0AAV5VT64_9BILA</name>
<dbReference type="Gene3D" id="2.170.270.10">
    <property type="entry name" value="SET domain"/>
    <property type="match status" value="1"/>
</dbReference>
<evidence type="ECO:0000256" key="3">
    <source>
        <dbReference type="ARBA" id="ARBA00022691"/>
    </source>
</evidence>
<evidence type="ECO:0000256" key="4">
    <source>
        <dbReference type="ARBA" id="ARBA00023242"/>
    </source>
</evidence>
<feature type="non-terminal residue" evidence="6">
    <location>
        <position position="1"/>
    </location>
</feature>
<feature type="non-terminal residue" evidence="6">
    <location>
        <position position="235"/>
    </location>
</feature>
<dbReference type="GO" id="GO:0008270">
    <property type="term" value="F:zinc ion binding"/>
    <property type="evidence" value="ECO:0007669"/>
    <property type="project" value="InterPro"/>
</dbReference>
<evidence type="ECO:0000256" key="2">
    <source>
        <dbReference type="ARBA" id="ARBA00022603"/>
    </source>
</evidence>
<dbReference type="AlphaFoldDB" id="A0AAV5VT64"/>
<dbReference type="PANTHER" id="PTHR46024">
    <property type="entry name" value="HISTONE-LYSINE N-METHYLTRANSFERASE EGGLESS"/>
    <property type="match status" value="1"/>
</dbReference>
<dbReference type="PANTHER" id="PTHR46024:SF1">
    <property type="entry name" value="HISTONE-LYSINE N-METHYLTRANSFERASE EGGLESS"/>
    <property type="match status" value="1"/>
</dbReference>
<evidence type="ECO:0000259" key="5">
    <source>
        <dbReference type="PROSITE" id="PS50867"/>
    </source>
</evidence>
<comment type="caution">
    <text evidence="6">The sequence shown here is derived from an EMBL/GenBank/DDBJ whole genome shotgun (WGS) entry which is preliminary data.</text>
</comment>
<evidence type="ECO:0000256" key="1">
    <source>
        <dbReference type="ARBA" id="ARBA00004123"/>
    </source>
</evidence>
<keyword evidence="2" id="KW-0489">Methyltransferase</keyword>
<comment type="subcellular location">
    <subcellularLocation>
        <location evidence="1">Nucleus</location>
    </subcellularLocation>
</comment>
<protein>
    <recommendedName>
        <fullName evidence="5">Pre-SET domain-containing protein</fullName>
    </recommendedName>
</protein>
<dbReference type="GO" id="GO:0070828">
    <property type="term" value="P:heterochromatin organization"/>
    <property type="evidence" value="ECO:0007669"/>
    <property type="project" value="TreeGrafter"/>
</dbReference>
<reference evidence="6" key="1">
    <citation type="submission" date="2023-10" db="EMBL/GenBank/DDBJ databases">
        <title>Genome assembly of Pristionchus species.</title>
        <authorList>
            <person name="Yoshida K."/>
            <person name="Sommer R.J."/>
        </authorList>
    </citation>
    <scope>NUCLEOTIDE SEQUENCE</scope>
    <source>
        <strain evidence="6">RS5133</strain>
    </source>
</reference>
<dbReference type="Pfam" id="PF05033">
    <property type="entry name" value="Pre-SET"/>
    <property type="match status" value="1"/>
</dbReference>
<keyword evidence="2" id="KW-0808">Transferase</keyword>
<feature type="domain" description="Pre-SET" evidence="5">
    <location>
        <begin position="104"/>
        <end position="177"/>
    </location>
</feature>
<proteinExistence type="predicted"/>
<keyword evidence="4" id="KW-0539">Nucleus</keyword>
<dbReference type="GO" id="GO:0032259">
    <property type="term" value="P:methylation"/>
    <property type="evidence" value="ECO:0007669"/>
    <property type="project" value="UniProtKB-KW"/>
</dbReference>
<evidence type="ECO:0000313" key="6">
    <source>
        <dbReference type="EMBL" id="GMT21210.1"/>
    </source>
</evidence>
<dbReference type="EMBL" id="BTSY01000003">
    <property type="protein sequence ID" value="GMT21210.1"/>
    <property type="molecule type" value="Genomic_DNA"/>
</dbReference>
<dbReference type="InterPro" id="IPR007728">
    <property type="entry name" value="Pre-SET_dom"/>
</dbReference>
<dbReference type="GO" id="GO:0010629">
    <property type="term" value="P:negative regulation of gene expression"/>
    <property type="evidence" value="ECO:0007669"/>
    <property type="project" value="TreeGrafter"/>
</dbReference>
<dbReference type="InterPro" id="IPR051516">
    <property type="entry name" value="SETDB_methyltransferase"/>
</dbReference>